<sequence>MKDFLFAAKAYLSYFLNNEDLYSLQSSWIYSHYKGLLSYISSHQVETQEFENTRVQFLTSNEIIEVQDFGAGSKKAGKSYRRICDVAKYSTSKSKYCLAYEYLCSSTPAEYVLELGTCLGISTQYLNRATQGNIFTIEGSQELLRLAKSIPNLKGTNFIEGKIQDKLPELLEQLPAIDFALIDAHHTYQGTIFAWNQLQLKIHPKTILVIGDIHWSREMEYAWNEIKNNPLVTLSIDFFECGVLYFDYPGSKTNLILSL</sequence>
<evidence type="ECO:0008006" key="3">
    <source>
        <dbReference type="Google" id="ProtNLM"/>
    </source>
</evidence>
<gene>
    <name evidence="1" type="ORF">AO498_06605</name>
</gene>
<accession>A0A142ELS2</accession>
<organism evidence="1 2">
    <name type="scientific">Algoriphagus sanaruensis</name>
    <dbReference type="NCBI Taxonomy" id="1727163"/>
    <lineage>
        <taxon>Bacteria</taxon>
        <taxon>Pseudomonadati</taxon>
        <taxon>Bacteroidota</taxon>
        <taxon>Cytophagia</taxon>
        <taxon>Cytophagales</taxon>
        <taxon>Cyclobacteriaceae</taxon>
        <taxon>Algoriphagus</taxon>
    </lineage>
</organism>
<dbReference type="STRING" id="1727163.AO498_06605"/>
<protein>
    <recommendedName>
        <fullName evidence="3">SAM-dependent methyltransferase</fullName>
    </recommendedName>
</protein>
<proteinExistence type="predicted"/>
<dbReference type="SUPFAM" id="SSF53335">
    <property type="entry name" value="S-adenosyl-L-methionine-dependent methyltransferases"/>
    <property type="match status" value="1"/>
</dbReference>
<dbReference type="Proteomes" id="UP000073816">
    <property type="component" value="Chromosome"/>
</dbReference>
<name>A0A142ELS2_9BACT</name>
<evidence type="ECO:0000313" key="1">
    <source>
        <dbReference type="EMBL" id="AMQ56077.1"/>
    </source>
</evidence>
<dbReference type="AlphaFoldDB" id="A0A142ELS2"/>
<dbReference type="InterPro" id="IPR029063">
    <property type="entry name" value="SAM-dependent_MTases_sf"/>
</dbReference>
<reference evidence="2" key="1">
    <citation type="submission" date="2015-09" db="EMBL/GenBank/DDBJ databases">
        <title>Complete sequence of Algoriphagus sp. M8-2.</title>
        <authorList>
            <person name="Shintani M."/>
        </authorList>
    </citation>
    <scope>NUCLEOTIDE SEQUENCE [LARGE SCALE GENOMIC DNA]</scope>
    <source>
        <strain evidence="2">M8-2</strain>
    </source>
</reference>
<dbReference type="RefSeq" id="WP_067544979.1">
    <property type="nucleotide sequence ID" value="NZ_CP012836.1"/>
</dbReference>
<dbReference type="PATRIC" id="fig|1727163.4.peg.1369"/>
<reference evidence="1 2" key="2">
    <citation type="journal article" date="2016" name="Genome Announc.">
        <title>Complete Genome Sequence of Algoriphagus sp. Strain M8-2, Isolated from a Brackish Lake.</title>
        <authorList>
            <person name="Muraguchi Y."/>
            <person name="Kushimoto K."/>
            <person name="Ohtsubo Y."/>
            <person name="Suzuki T."/>
            <person name="Dohra H."/>
            <person name="Kimbara K."/>
            <person name="Shintani M."/>
        </authorList>
    </citation>
    <scope>NUCLEOTIDE SEQUENCE [LARGE SCALE GENOMIC DNA]</scope>
    <source>
        <strain evidence="1 2">M8-2</strain>
    </source>
</reference>
<dbReference type="OrthoDB" id="5464618at2"/>
<evidence type="ECO:0000313" key="2">
    <source>
        <dbReference type="Proteomes" id="UP000073816"/>
    </source>
</evidence>
<dbReference type="KEGG" id="alm:AO498_06605"/>
<dbReference type="Gene3D" id="3.40.50.150">
    <property type="entry name" value="Vaccinia Virus protein VP39"/>
    <property type="match status" value="1"/>
</dbReference>
<keyword evidence="2" id="KW-1185">Reference proteome</keyword>
<dbReference type="EMBL" id="CP012836">
    <property type="protein sequence ID" value="AMQ56077.1"/>
    <property type="molecule type" value="Genomic_DNA"/>
</dbReference>
<dbReference type="Pfam" id="PF13578">
    <property type="entry name" value="Methyltransf_24"/>
    <property type="match status" value="1"/>
</dbReference>